<proteinExistence type="predicted"/>
<evidence type="ECO:0000313" key="2">
    <source>
        <dbReference type="Proteomes" id="UP000499080"/>
    </source>
</evidence>
<name>A0A4Y2JPL3_ARAVE</name>
<dbReference type="EMBL" id="BGPR01003691">
    <property type="protein sequence ID" value="GBM91282.1"/>
    <property type="molecule type" value="Genomic_DNA"/>
</dbReference>
<reference evidence="1 2" key="1">
    <citation type="journal article" date="2019" name="Sci. Rep.">
        <title>Orb-weaving spider Araneus ventricosus genome elucidates the spidroin gene catalogue.</title>
        <authorList>
            <person name="Kono N."/>
            <person name="Nakamura H."/>
            <person name="Ohtoshi R."/>
            <person name="Moran D.A.P."/>
            <person name="Shinohara A."/>
            <person name="Yoshida Y."/>
            <person name="Fujiwara M."/>
            <person name="Mori M."/>
            <person name="Tomita M."/>
            <person name="Arakawa K."/>
        </authorList>
    </citation>
    <scope>NUCLEOTIDE SEQUENCE [LARGE SCALE GENOMIC DNA]</scope>
</reference>
<dbReference type="AlphaFoldDB" id="A0A4Y2JPL3"/>
<keyword evidence="2" id="KW-1185">Reference proteome</keyword>
<dbReference type="Proteomes" id="UP000499080">
    <property type="component" value="Unassembled WGS sequence"/>
</dbReference>
<protein>
    <submittedName>
        <fullName evidence="1">Uncharacterized protein</fullName>
    </submittedName>
</protein>
<evidence type="ECO:0000313" key="1">
    <source>
        <dbReference type="EMBL" id="GBM91282.1"/>
    </source>
</evidence>
<accession>A0A4Y2JPL3</accession>
<gene>
    <name evidence="1" type="ORF">AVEN_45495_1</name>
</gene>
<sequence length="95" mass="10667">MSSPGKSSVCPSLQPKGFLRQVGHMSLPPERLPPKFRTRYFRHLTANLRHPLYFYRRGISSIFFLTGPCFAEKRRSTGAGEKGKGTILSPLLLSC</sequence>
<organism evidence="1 2">
    <name type="scientific">Araneus ventricosus</name>
    <name type="common">Orbweaver spider</name>
    <name type="synonym">Epeira ventricosa</name>
    <dbReference type="NCBI Taxonomy" id="182803"/>
    <lineage>
        <taxon>Eukaryota</taxon>
        <taxon>Metazoa</taxon>
        <taxon>Ecdysozoa</taxon>
        <taxon>Arthropoda</taxon>
        <taxon>Chelicerata</taxon>
        <taxon>Arachnida</taxon>
        <taxon>Araneae</taxon>
        <taxon>Araneomorphae</taxon>
        <taxon>Entelegynae</taxon>
        <taxon>Araneoidea</taxon>
        <taxon>Araneidae</taxon>
        <taxon>Araneus</taxon>
    </lineage>
</organism>
<comment type="caution">
    <text evidence="1">The sequence shown here is derived from an EMBL/GenBank/DDBJ whole genome shotgun (WGS) entry which is preliminary data.</text>
</comment>